<dbReference type="GO" id="GO:0008270">
    <property type="term" value="F:zinc ion binding"/>
    <property type="evidence" value="ECO:0007669"/>
    <property type="project" value="InterPro"/>
</dbReference>
<dbReference type="Gene3D" id="3.40.630.10">
    <property type="entry name" value="Zn peptidases"/>
    <property type="match status" value="1"/>
</dbReference>
<evidence type="ECO:0000313" key="2">
    <source>
        <dbReference type="EMBL" id="KKL96851.1"/>
    </source>
</evidence>
<proteinExistence type="predicted"/>
<gene>
    <name evidence="2" type="ORF">LCGC14_1840320</name>
</gene>
<dbReference type="SUPFAM" id="SSF53187">
    <property type="entry name" value="Zn-dependent exopeptidases"/>
    <property type="match status" value="1"/>
</dbReference>
<dbReference type="AlphaFoldDB" id="A0A0F9H1M6"/>
<dbReference type="InterPro" id="IPR000834">
    <property type="entry name" value="Peptidase_M14"/>
</dbReference>
<feature type="non-terminal residue" evidence="2">
    <location>
        <position position="89"/>
    </location>
</feature>
<evidence type="ECO:0000259" key="1">
    <source>
        <dbReference type="Pfam" id="PF00246"/>
    </source>
</evidence>
<comment type="caution">
    <text evidence="2">The sequence shown here is derived from an EMBL/GenBank/DDBJ whole genome shotgun (WGS) entry which is preliminary data.</text>
</comment>
<name>A0A0F9H1M6_9ZZZZ</name>
<dbReference type="EMBL" id="LAZR01018319">
    <property type="protein sequence ID" value="KKL96851.1"/>
    <property type="molecule type" value="Genomic_DNA"/>
</dbReference>
<feature type="domain" description="Peptidase M14" evidence="1">
    <location>
        <begin position="15"/>
        <end position="85"/>
    </location>
</feature>
<reference evidence="2" key="1">
    <citation type="journal article" date="2015" name="Nature">
        <title>Complex archaea that bridge the gap between prokaryotes and eukaryotes.</title>
        <authorList>
            <person name="Spang A."/>
            <person name="Saw J.H."/>
            <person name="Jorgensen S.L."/>
            <person name="Zaremba-Niedzwiedzka K."/>
            <person name="Martijn J."/>
            <person name="Lind A.E."/>
            <person name="van Eijk R."/>
            <person name="Schleper C."/>
            <person name="Guy L."/>
            <person name="Ettema T.J."/>
        </authorList>
    </citation>
    <scope>NUCLEOTIDE SEQUENCE</scope>
</reference>
<dbReference type="GO" id="GO:0006508">
    <property type="term" value="P:proteolysis"/>
    <property type="evidence" value="ECO:0007669"/>
    <property type="project" value="InterPro"/>
</dbReference>
<organism evidence="2">
    <name type="scientific">marine sediment metagenome</name>
    <dbReference type="NCBI Taxonomy" id="412755"/>
    <lineage>
        <taxon>unclassified sequences</taxon>
        <taxon>metagenomes</taxon>
        <taxon>ecological metagenomes</taxon>
    </lineage>
</organism>
<protein>
    <recommendedName>
        <fullName evidence="1">Peptidase M14 domain-containing protein</fullName>
    </recommendedName>
</protein>
<accession>A0A0F9H1M6</accession>
<dbReference type="Pfam" id="PF00246">
    <property type="entry name" value="Peptidase_M14"/>
    <property type="match status" value="1"/>
</dbReference>
<sequence>MSDGPARPGYEDVLSEIERIAASAGEAASTSELGQSVRGRSIPCLTLTDPAAPAEDKQHVLIVASQHGSEESGRALALALADFAVRLSV</sequence>
<dbReference type="GO" id="GO:0004181">
    <property type="term" value="F:metallocarboxypeptidase activity"/>
    <property type="evidence" value="ECO:0007669"/>
    <property type="project" value="InterPro"/>
</dbReference>